<name>A0A1X3RZL1_9GAMM</name>
<reference evidence="1 2" key="1">
    <citation type="submission" date="2016-02" db="EMBL/GenBank/DDBJ databases">
        <title>Species-wide whole genome sequencing reveals diversity, host range in Lonsdalea quercina.</title>
        <authorList>
            <person name="Li Y."/>
        </authorList>
    </citation>
    <scope>NUCLEOTIDE SEQUENCE [LARGE SCALE GENOMIC DNA]</scope>
    <source>
        <strain evidence="1 2">LMG 26264</strain>
    </source>
</reference>
<evidence type="ECO:0000313" key="1">
    <source>
        <dbReference type="EMBL" id="OSN07519.1"/>
    </source>
</evidence>
<dbReference type="InterPro" id="IPR023213">
    <property type="entry name" value="CAT-like_dom_sf"/>
</dbReference>
<dbReference type="AlphaFoldDB" id="A0A1X3RZL1"/>
<sequence>MTAEVSGFTTIESWSKALKDVQSRHPLLNAYVGTNGEGQLCFFHDDSIEIPLRVSYLNETYSVEQEIKREFFTPSDTSDKALLKAALLYSEERCVIIVTSHHGISDGRSLSFFIYDVLQRLAGNTLPALTLLPPIEDLFSSSLDSIGNIKPPSFTNKPVPYTERDFAKLKIFRERLSPGLSSKIRERAKQEKTTVHGTLSAAFAFSLYKSPEWDGRPVRICTPIDARKHFGLDYSLCFLALFPTYSYNPSKPDTFWDISRLITNDLSCYREKSGMTALMDFYQPYMDNNDLENNTSFDNEMCAPDIMLSNLGILPFSENLGDIKIDSIWGPNILVGTEGEQSIGVATINNSIHLIHASYQSMPTLLENTKRTLLKAVE</sequence>
<comment type="caution">
    <text evidence="1">The sequence shown here is derived from an EMBL/GenBank/DDBJ whole genome shotgun (WGS) entry which is preliminary data.</text>
</comment>
<dbReference type="Gene3D" id="3.30.559.10">
    <property type="entry name" value="Chloramphenicol acetyltransferase-like domain"/>
    <property type="match status" value="1"/>
</dbReference>
<proteinExistence type="predicted"/>
<dbReference type="Proteomes" id="UP000194020">
    <property type="component" value="Unassembled WGS sequence"/>
</dbReference>
<dbReference type="PANTHER" id="PTHR28037">
    <property type="entry name" value="ALCOHOL O-ACETYLTRANSFERASE 1-RELATED"/>
    <property type="match status" value="1"/>
</dbReference>
<dbReference type="InterPro" id="IPR052058">
    <property type="entry name" value="Alcohol_O-acetyltransferase"/>
</dbReference>
<dbReference type="Gene3D" id="3.30.559.30">
    <property type="entry name" value="Nonribosomal peptide synthetase, condensation domain"/>
    <property type="match status" value="1"/>
</dbReference>
<dbReference type="PANTHER" id="PTHR28037:SF1">
    <property type="entry name" value="ALCOHOL O-ACETYLTRANSFERASE 1-RELATED"/>
    <property type="match status" value="1"/>
</dbReference>
<protein>
    <submittedName>
        <fullName evidence="1">Chromosome condensation protein</fullName>
    </submittedName>
</protein>
<gene>
    <name evidence="1" type="ORF">AU511_03945</name>
</gene>
<dbReference type="SUPFAM" id="SSF52777">
    <property type="entry name" value="CoA-dependent acyltransferases"/>
    <property type="match status" value="2"/>
</dbReference>
<accession>A0A1X3RZL1</accession>
<evidence type="ECO:0000313" key="2">
    <source>
        <dbReference type="Proteomes" id="UP000194020"/>
    </source>
</evidence>
<dbReference type="EMBL" id="LUTP01000007">
    <property type="protein sequence ID" value="OSN07519.1"/>
    <property type="molecule type" value="Genomic_DNA"/>
</dbReference>
<organism evidence="1 2">
    <name type="scientific">Lonsdalea iberica</name>
    <dbReference type="NCBI Taxonomy" id="1082703"/>
    <lineage>
        <taxon>Bacteria</taxon>
        <taxon>Pseudomonadati</taxon>
        <taxon>Pseudomonadota</taxon>
        <taxon>Gammaproteobacteria</taxon>
        <taxon>Enterobacterales</taxon>
        <taxon>Pectobacteriaceae</taxon>
        <taxon>Lonsdalea</taxon>
    </lineage>
</organism>